<feature type="domain" description="SAM" evidence="6">
    <location>
        <begin position="26"/>
        <end position="90"/>
    </location>
</feature>
<evidence type="ECO:0000256" key="1">
    <source>
        <dbReference type="ARBA" id="ARBA00004127"/>
    </source>
</evidence>
<evidence type="ECO:0000259" key="6">
    <source>
        <dbReference type="PROSITE" id="PS50105"/>
    </source>
</evidence>
<dbReference type="Pfam" id="PF02656">
    <property type="entry name" value="DUF202"/>
    <property type="match status" value="1"/>
</dbReference>
<evidence type="ECO:0000313" key="7">
    <source>
        <dbReference type="EMBL" id="OSX78750.1"/>
    </source>
</evidence>
<gene>
    <name evidence="7" type="ORF">BU14_0099s0016</name>
</gene>
<protein>
    <recommendedName>
        <fullName evidence="6">SAM domain-containing protein</fullName>
    </recommendedName>
</protein>
<dbReference type="InterPro" id="IPR003807">
    <property type="entry name" value="DUF202"/>
</dbReference>
<keyword evidence="3 5" id="KW-1133">Transmembrane helix</keyword>
<reference evidence="7 8" key="1">
    <citation type="submission" date="2017-03" db="EMBL/GenBank/DDBJ databases">
        <title>WGS assembly of Porphyra umbilicalis.</title>
        <authorList>
            <person name="Brawley S.H."/>
            <person name="Blouin N.A."/>
            <person name="Ficko-Blean E."/>
            <person name="Wheeler G.L."/>
            <person name="Lohr M."/>
            <person name="Goodson H.V."/>
            <person name="Jenkins J.W."/>
            <person name="Blaby-Haas C.E."/>
            <person name="Helliwell K.E."/>
            <person name="Chan C."/>
            <person name="Marriage T."/>
            <person name="Bhattacharya D."/>
            <person name="Klein A.S."/>
            <person name="Badis Y."/>
            <person name="Brodie J."/>
            <person name="Cao Y."/>
            <person name="Collen J."/>
            <person name="Dittami S.M."/>
            <person name="Gachon C.M."/>
            <person name="Green B.R."/>
            <person name="Karpowicz S."/>
            <person name="Kim J.W."/>
            <person name="Kudahl U."/>
            <person name="Lin S."/>
            <person name="Michel G."/>
            <person name="Mittag M."/>
            <person name="Olson B.J."/>
            <person name="Pangilinan J."/>
            <person name="Peng Y."/>
            <person name="Qiu H."/>
            <person name="Shu S."/>
            <person name="Singer J.T."/>
            <person name="Smith A.G."/>
            <person name="Sprecher B.N."/>
            <person name="Wagner V."/>
            <person name="Wang W."/>
            <person name="Wang Z.-Y."/>
            <person name="Yan J."/>
            <person name="Yarish C."/>
            <person name="Zoeuner-Riek S."/>
            <person name="Zhuang Y."/>
            <person name="Zou Y."/>
            <person name="Lindquist E.A."/>
            <person name="Grimwood J."/>
            <person name="Barry K."/>
            <person name="Rokhsar D.S."/>
            <person name="Schmutz J."/>
            <person name="Stiller J.W."/>
            <person name="Grossman A.R."/>
            <person name="Prochnik S.E."/>
        </authorList>
    </citation>
    <scope>NUCLEOTIDE SEQUENCE [LARGE SCALE GENOMIC DNA]</scope>
    <source>
        <strain evidence="7">4086291</strain>
    </source>
</reference>
<keyword evidence="4 5" id="KW-0472">Membrane</keyword>
<dbReference type="InterPro" id="IPR001660">
    <property type="entry name" value="SAM"/>
</dbReference>
<dbReference type="GO" id="GO:0012505">
    <property type="term" value="C:endomembrane system"/>
    <property type="evidence" value="ECO:0007669"/>
    <property type="project" value="UniProtKB-SubCell"/>
</dbReference>
<dbReference type="CDD" id="cd09487">
    <property type="entry name" value="SAM_superfamily"/>
    <property type="match status" value="1"/>
</dbReference>
<dbReference type="PROSITE" id="PS50105">
    <property type="entry name" value="SAM_DOMAIN"/>
    <property type="match status" value="1"/>
</dbReference>
<feature type="transmembrane region" description="Helical" evidence="5">
    <location>
        <begin position="203"/>
        <end position="230"/>
    </location>
</feature>
<evidence type="ECO:0000256" key="3">
    <source>
        <dbReference type="ARBA" id="ARBA00022989"/>
    </source>
</evidence>
<proteinExistence type="predicted"/>
<accession>A0A1X6PDD2</accession>
<evidence type="ECO:0000256" key="5">
    <source>
        <dbReference type="SAM" id="Phobius"/>
    </source>
</evidence>
<evidence type="ECO:0000256" key="2">
    <source>
        <dbReference type="ARBA" id="ARBA00022692"/>
    </source>
</evidence>
<dbReference type="SUPFAM" id="SSF47769">
    <property type="entry name" value="SAM/Pointed domain"/>
    <property type="match status" value="1"/>
</dbReference>
<dbReference type="Gene3D" id="1.10.150.50">
    <property type="entry name" value="Transcription Factor, Ets-1"/>
    <property type="match status" value="1"/>
</dbReference>
<dbReference type="OrthoDB" id="2243669at2759"/>
<keyword evidence="2 5" id="KW-0812">Transmembrane</keyword>
<dbReference type="InterPro" id="IPR013761">
    <property type="entry name" value="SAM/pointed_sf"/>
</dbReference>
<organism evidence="7 8">
    <name type="scientific">Porphyra umbilicalis</name>
    <name type="common">Purple laver</name>
    <name type="synonym">Red alga</name>
    <dbReference type="NCBI Taxonomy" id="2786"/>
    <lineage>
        <taxon>Eukaryota</taxon>
        <taxon>Rhodophyta</taxon>
        <taxon>Bangiophyceae</taxon>
        <taxon>Bangiales</taxon>
        <taxon>Bangiaceae</taxon>
        <taxon>Porphyra</taxon>
    </lineage>
</organism>
<keyword evidence="8" id="KW-1185">Reference proteome</keyword>
<sequence>MNSGSSHDSVGDPKGGVGMVQLPALDTPSEVVAWVSDLGFPEYAPAFLDHAVSGVILRSLTTEDLRDELGVKPLRHRRALIAAIDHLNSEETAGTPHAGLVTGTFSALPEFGRMLTHMSNVRTVHSWQRLAVQQLILAAGVVRLALVELKEEKDVLYRFVLAACSAFCGACVLFAVYGGWRFLKVTSILDSDKRASSKFYPDLAGVIFSQLILHFVAACIITMICVQVFFTLPAVIA</sequence>
<dbReference type="Proteomes" id="UP000218209">
    <property type="component" value="Unassembled WGS sequence"/>
</dbReference>
<name>A0A1X6PDD2_PORUM</name>
<dbReference type="EMBL" id="KV918805">
    <property type="protein sequence ID" value="OSX78750.1"/>
    <property type="molecule type" value="Genomic_DNA"/>
</dbReference>
<evidence type="ECO:0000313" key="8">
    <source>
        <dbReference type="Proteomes" id="UP000218209"/>
    </source>
</evidence>
<comment type="subcellular location">
    <subcellularLocation>
        <location evidence="1">Endomembrane system</location>
        <topology evidence="1">Multi-pass membrane protein</topology>
    </subcellularLocation>
</comment>
<feature type="transmembrane region" description="Helical" evidence="5">
    <location>
        <begin position="159"/>
        <end position="183"/>
    </location>
</feature>
<evidence type="ECO:0000256" key="4">
    <source>
        <dbReference type="ARBA" id="ARBA00023136"/>
    </source>
</evidence>
<dbReference type="Pfam" id="PF07647">
    <property type="entry name" value="SAM_2"/>
    <property type="match status" value="1"/>
</dbReference>
<dbReference type="SMART" id="SM00454">
    <property type="entry name" value="SAM"/>
    <property type="match status" value="1"/>
</dbReference>
<dbReference type="AlphaFoldDB" id="A0A1X6PDD2"/>